<protein>
    <submittedName>
        <fullName evidence="2">LysM domain-containing protein</fullName>
    </submittedName>
</protein>
<dbReference type="KEGG" id="tco:Theco_1629"/>
<evidence type="ECO:0000259" key="1">
    <source>
        <dbReference type="PROSITE" id="PS51782"/>
    </source>
</evidence>
<dbReference type="EMBL" id="CP003255">
    <property type="protein sequence ID" value="AGA57765.1"/>
    <property type="molecule type" value="Genomic_DNA"/>
</dbReference>
<proteinExistence type="predicted"/>
<dbReference type="SUPFAM" id="SSF54106">
    <property type="entry name" value="LysM domain"/>
    <property type="match status" value="1"/>
</dbReference>
<evidence type="ECO:0000313" key="2">
    <source>
        <dbReference type="EMBL" id="AGA57765.1"/>
    </source>
</evidence>
<gene>
    <name evidence="2" type="ordered locus">Theco_1629</name>
</gene>
<reference evidence="3" key="1">
    <citation type="submission" date="2012-01" db="EMBL/GenBank/DDBJ databases">
        <title>Complete sequence of chromosome of Thermobacillus composti KWC4.</title>
        <authorList>
            <person name="Lucas S."/>
            <person name="Han J."/>
            <person name="Lapidus A."/>
            <person name="Cheng J.-F."/>
            <person name="Goodwin L."/>
            <person name="Pitluck S."/>
            <person name="Peters L."/>
            <person name="Ovchinnikova G."/>
            <person name="Teshima H."/>
            <person name="Detter J.C."/>
            <person name="Han C."/>
            <person name="Tapia R."/>
            <person name="Land M."/>
            <person name="Hauser L."/>
            <person name="Kyrpides N."/>
            <person name="Ivanova N."/>
            <person name="Pagani I."/>
            <person name="Anderson I."/>
            <person name="Woyke T."/>
        </authorList>
    </citation>
    <scope>NUCLEOTIDE SEQUENCE [LARGE SCALE GENOMIC DNA]</scope>
    <source>
        <strain evidence="3">DSM 18247 / JCM 13945 / KWC4</strain>
    </source>
</reference>
<accession>L0EF32</accession>
<dbReference type="InterPro" id="IPR018392">
    <property type="entry name" value="LysM"/>
</dbReference>
<evidence type="ECO:0000313" key="3">
    <source>
        <dbReference type="Proteomes" id="UP000010795"/>
    </source>
</evidence>
<dbReference type="eggNOG" id="COG1388">
    <property type="taxonomic scope" value="Bacteria"/>
</dbReference>
<dbReference type="PROSITE" id="PS51782">
    <property type="entry name" value="LYSM"/>
    <property type="match status" value="1"/>
</dbReference>
<feature type="domain" description="LysM" evidence="1">
    <location>
        <begin position="53"/>
        <end position="98"/>
    </location>
</feature>
<dbReference type="HOGENOM" id="CLU_1805241_0_0_9"/>
<dbReference type="RefSeq" id="WP_015254517.1">
    <property type="nucleotide sequence ID" value="NC_019897.1"/>
</dbReference>
<dbReference type="Gene3D" id="3.10.350.10">
    <property type="entry name" value="LysM domain"/>
    <property type="match status" value="1"/>
</dbReference>
<organism evidence="2 3">
    <name type="scientific">Thermobacillus composti (strain DSM 18247 / JCM 13945 / KWC4)</name>
    <dbReference type="NCBI Taxonomy" id="717605"/>
    <lineage>
        <taxon>Bacteria</taxon>
        <taxon>Bacillati</taxon>
        <taxon>Bacillota</taxon>
        <taxon>Bacilli</taxon>
        <taxon>Bacillales</taxon>
        <taxon>Paenibacillaceae</taxon>
        <taxon>Thermobacillus</taxon>
    </lineage>
</organism>
<keyword evidence="3" id="KW-1185">Reference proteome</keyword>
<name>L0EF32_THECK</name>
<dbReference type="Proteomes" id="UP000010795">
    <property type="component" value="Chromosome"/>
</dbReference>
<dbReference type="Pfam" id="PF01476">
    <property type="entry name" value="LysM"/>
    <property type="match status" value="1"/>
</dbReference>
<dbReference type="InterPro" id="IPR036779">
    <property type="entry name" value="LysM_dom_sf"/>
</dbReference>
<dbReference type="STRING" id="717605.Theco_1629"/>
<dbReference type="AlphaFoldDB" id="L0EF32"/>
<sequence>MERAFFPGTGFGPGPFFNPFFFPRRRFFPFFFVSPFGFPFFRAEDDRDGMYHTKHHCKEGETLDSLAKTYNCPRPILEAMNPHIQHPHYLTAGTVVHIPRLDQMVCYKLYLEQEVYDERAAYPGYAAPMTGPYADAANPAHQG</sequence>
<dbReference type="OrthoDB" id="2650646at2"/>
<dbReference type="CDD" id="cd00118">
    <property type="entry name" value="LysM"/>
    <property type="match status" value="1"/>
</dbReference>